<evidence type="ECO:0000313" key="16">
    <source>
        <dbReference type="Proteomes" id="UP001152747"/>
    </source>
</evidence>
<evidence type="ECO:0000256" key="10">
    <source>
        <dbReference type="PIRSR" id="PIRSR619791-2"/>
    </source>
</evidence>
<dbReference type="SMART" id="SM00254">
    <property type="entry name" value="ShKT"/>
    <property type="match status" value="1"/>
</dbReference>
<feature type="compositionally biased region" description="Polar residues" evidence="12">
    <location>
        <begin position="130"/>
        <end position="139"/>
    </location>
</feature>
<evidence type="ECO:0000256" key="6">
    <source>
        <dbReference type="ARBA" id="ARBA00022729"/>
    </source>
</evidence>
<dbReference type="PROSITE" id="PS51670">
    <property type="entry name" value="SHKT"/>
    <property type="match status" value="1"/>
</dbReference>
<dbReference type="EMBL" id="CANHGI010000002">
    <property type="protein sequence ID" value="CAI5441298.1"/>
    <property type="molecule type" value="Genomic_DNA"/>
</dbReference>
<keyword evidence="3" id="KW-0575">Peroxidase</keyword>
<dbReference type="GO" id="GO:0020037">
    <property type="term" value="F:heme binding"/>
    <property type="evidence" value="ECO:0007669"/>
    <property type="project" value="InterPro"/>
</dbReference>
<keyword evidence="9 11" id="KW-1015">Disulfide bond</keyword>
<keyword evidence="6 13" id="KW-0732">Signal</keyword>
<dbReference type="GO" id="GO:0140825">
    <property type="term" value="F:lactoperoxidase activity"/>
    <property type="evidence" value="ECO:0007669"/>
    <property type="project" value="UniProtKB-EC"/>
</dbReference>
<dbReference type="AlphaFoldDB" id="A0A9P1IAX5"/>
<dbReference type="PANTHER" id="PTHR11475">
    <property type="entry name" value="OXIDASE/PEROXIDASE"/>
    <property type="match status" value="1"/>
</dbReference>
<dbReference type="Pfam" id="PF03098">
    <property type="entry name" value="An_peroxidase"/>
    <property type="match status" value="1"/>
</dbReference>
<feature type="compositionally biased region" description="Polar residues" evidence="12">
    <location>
        <begin position="230"/>
        <end position="239"/>
    </location>
</feature>
<feature type="region of interest" description="Disordered" evidence="12">
    <location>
        <begin position="229"/>
        <end position="297"/>
    </location>
</feature>
<feature type="compositionally biased region" description="Basic residues" evidence="12">
    <location>
        <begin position="94"/>
        <end position="104"/>
    </location>
</feature>
<evidence type="ECO:0000256" key="5">
    <source>
        <dbReference type="ARBA" id="ARBA00022723"/>
    </source>
</evidence>
<dbReference type="GO" id="GO:0006979">
    <property type="term" value="P:response to oxidative stress"/>
    <property type="evidence" value="ECO:0007669"/>
    <property type="project" value="InterPro"/>
</dbReference>
<organism evidence="15 16">
    <name type="scientific">Caenorhabditis angaria</name>
    <dbReference type="NCBI Taxonomy" id="860376"/>
    <lineage>
        <taxon>Eukaryota</taxon>
        <taxon>Metazoa</taxon>
        <taxon>Ecdysozoa</taxon>
        <taxon>Nematoda</taxon>
        <taxon>Chromadorea</taxon>
        <taxon>Rhabditida</taxon>
        <taxon>Rhabditina</taxon>
        <taxon>Rhabditomorpha</taxon>
        <taxon>Rhabditoidea</taxon>
        <taxon>Rhabditidae</taxon>
        <taxon>Peloderinae</taxon>
        <taxon>Caenorhabditis</taxon>
    </lineage>
</organism>
<evidence type="ECO:0000256" key="7">
    <source>
        <dbReference type="ARBA" id="ARBA00023002"/>
    </source>
</evidence>
<feature type="compositionally biased region" description="Pro residues" evidence="12">
    <location>
        <begin position="258"/>
        <end position="271"/>
    </location>
</feature>
<proteinExistence type="predicted"/>
<dbReference type="OrthoDB" id="823504at2759"/>
<dbReference type="Pfam" id="PF01549">
    <property type="entry name" value="ShK"/>
    <property type="match status" value="1"/>
</dbReference>
<dbReference type="InterPro" id="IPR010255">
    <property type="entry name" value="Haem_peroxidase_sf"/>
</dbReference>
<accession>A0A9P1IAX5</accession>
<dbReference type="InterPro" id="IPR019791">
    <property type="entry name" value="Haem_peroxidase_animal"/>
</dbReference>
<evidence type="ECO:0000256" key="11">
    <source>
        <dbReference type="PROSITE-ProRule" id="PRU01005"/>
    </source>
</evidence>
<feature type="domain" description="ShKT" evidence="14">
    <location>
        <begin position="38"/>
        <end position="72"/>
    </location>
</feature>
<dbReference type="InterPro" id="IPR037120">
    <property type="entry name" value="Haem_peroxidase_sf_animal"/>
</dbReference>
<evidence type="ECO:0000256" key="2">
    <source>
        <dbReference type="ARBA" id="ARBA00012313"/>
    </source>
</evidence>
<dbReference type="InterPro" id="IPR003582">
    <property type="entry name" value="ShKT_dom"/>
</dbReference>
<keyword evidence="4 10" id="KW-0349">Heme</keyword>
<evidence type="ECO:0000256" key="1">
    <source>
        <dbReference type="ARBA" id="ARBA00000189"/>
    </source>
</evidence>
<sequence length="910" mass="102660">MLRTTPYIFLLLLWIPWQCEADDDNPVTTRFHCVRNGCCDHHEWCRFWASVGECKTNSEWMVDNCQLACNTCPHSRNTPAPRPLGSARPATSARSRRPQPKPRPARPQPAPVIATTLPPSPPPPRTTRPNFTLQQRSGTTRIPVMKTARPAKLVEKSSLKKVTRKFFFFFTGTTSSRRFETTTSIPTTTSTEPSTTTSTLPPTTSTTTTTQAPTTTTITSVPFQFIPSFSDDTTGQPPSFVQRPPVTRRPNVFRPRVRPQPPPVTRRPLPPIFFTTTRRTQPPPPPTTTPFTTPAPTTRPFFNTAQNQRCRDIINAPVVAAEDMWRERLVVSVEDTSRRQTVDLDQVIRSNSANACTPRLDESDCESNMCYNALYRTLDGSCNNIRDPLRGASYRPYTRLLPTVYDNDLSEPVGSLFPDKRPSPREITRKLTSSHASVESPDYNALIMQFGQFISHDMAKTTLVPSAKCNVCQNITSRCMAVPVTFDDANANFRQAQCIRVSRSSPICGSGNLKPRQQLNENTGYIDASPIYGSSIHDSKKFRDGNTGFLKLPSFNGNSFLPFDQSKCRNRRQCSVIFTAGDSRVNLFVGLSAWHTIFTKEHNRLVNAFRRMNPHWDGERLYQEARKVVGAQVQAIVYREWLPKVLGASFASVVGDYRGYDREVDATVANEFTSAAFRFGHGMIQEFYQRLDTSFRNITFGALPFQKGTLHSDVLVNEGGVDPLIRGMFSQNVKRPQRITTTVTENMFGSTDLSSINIQRGRDHGHPAYVKYRELCGMGSANNFEHFSREILNTGTRNKLREIYGSVDKVDLWVGALLEDPIIRGLVGPTVACIIGPQFKRTRDGDRFYYENQGVFSRRQLVEIRKSSLSRIICDNTNTITTIPREAFRVGHMVPCNQIPSMDLNQWRDF</sequence>
<comment type="caution">
    <text evidence="11">Lacks conserved residue(s) required for the propagation of feature annotation.</text>
</comment>
<evidence type="ECO:0000256" key="12">
    <source>
        <dbReference type="SAM" id="MobiDB-lite"/>
    </source>
</evidence>
<dbReference type="GO" id="GO:0046872">
    <property type="term" value="F:metal ion binding"/>
    <property type="evidence" value="ECO:0007669"/>
    <property type="project" value="UniProtKB-KW"/>
</dbReference>
<feature type="compositionally biased region" description="Low complexity" evidence="12">
    <location>
        <begin position="243"/>
        <end position="254"/>
    </location>
</feature>
<protein>
    <recommendedName>
        <fullName evidence="2">peroxidase</fullName>
        <ecNumber evidence="2">1.11.1.7</ecNumber>
    </recommendedName>
</protein>
<feature type="disulfide bond" evidence="11">
    <location>
        <begin position="38"/>
        <end position="72"/>
    </location>
</feature>
<dbReference type="PROSITE" id="PS50292">
    <property type="entry name" value="PEROXIDASE_3"/>
    <property type="match status" value="1"/>
</dbReference>
<comment type="caution">
    <text evidence="15">The sequence shown here is derived from an EMBL/GenBank/DDBJ whole genome shotgun (WGS) entry which is preliminary data.</text>
</comment>
<evidence type="ECO:0000259" key="14">
    <source>
        <dbReference type="PROSITE" id="PS51670"/>
    </source>
</evidence>
<reference evidence="15" key="1">
    <citation type="submission" date="2022-11" db="EMBL/GenBank/DDBJ databases">
        <authorList>
            <person name="Kikuchi T."/>
        </authorList>
    </citation>
    <scope>NUCLEOTIDE SEQUENCE</scope>
    <source>
        <strain evidence="15">PS1010</strain>
    </source>
</reference>
<dbReference type="EC" id="1.11.1.7" evidence="2"/>
<dbReference type="GO" id="GO:0005615">
    <property type="term" value="C:extracellular space"/>
    <property type="evidence" value="ECO:0007669"/>
    <property type="project" value="TreeGrafter"/>
</dbReference>
<evidence type="ECO:0000313" key="15">
    <source>
        <dbReference type="EMBL" id="CAI5441298.1"/>
    </source>
</evidence>
<dbReference type="PANTHER" id="PTHR11475:SF85">
    <property type="entry name" value="SHKT DOMAIN-CONTAINING PROTEIN"/>
    <property type="match status" value="1"/>
</dbReference>
<evidence type="ECO:0000256" key="4">
    <source>
        <dbReference type="ARBA" id="ARBA00022617"/>
    </source>
</evidence>
<evidence type="ECO:0000256" key="9">
    <source>
        <dbReference type="ARBA" id="ARBA00023157"/>
    </source>
</evidence>
<dbReference type="PRINTS" id="PR00457">
    <property type="entry name" value="ANPEROXIDASE"/>
</dbReference>
<keyword evidence="16" id="KW-1185">Reference proteome</keyword>
<feature type="region of interest" description="Disordered" evidence="12">
    <location>
        <begin position="177"/>
        <end position="216"/>
    </location>
</feature>
<feature type="region of interest" description="Disordered" evidence="12">
    <location>
        <begin position="78"/>
        <end position="139"/>
    </location>
</feature>
<feature type="chain" id="PRO_5040354049" description="peroxidase" evidence="13">
    <location>
        <begin position="22"/>
        <end position="910"/>
    </location>
</feature>
<dbReference type="SUPFAM" id="SSF48113">
    <property type="entry name" value="Heme-dependent peroxidases"/>
    <property type="match status" value="1"/>
</dbReference>
<feature type="signal peptide" evidence="13">
    <location>
        <begin position="1"/>
        <end position="21"/>
    </location>
</feature>
<keyword evidence="7" id="KW-0560">Oxidoreductase</keyword>
<evidence type="ECO:0000256" key="8">
    <source>
        <dbReference type="ARBA" id="ARBA00023004"/>
    </source>
</evidence>
<dbReference type="CDD" id="cd09823">
    <property type="entry name" value="peroxinectin_like"/>
    <property type="match status" value="1"/>
</dbReference>
<dbReference type="Proteomes" id="UP001152747">
    <property type="component" value="Unassembled WGS sequence"/>
</dbReference>
<evidence type="ECO:0000256" key="13">
    <source>
        <dbReference type="SAM" id="SignalP"/>
    </source>
</evidence>
<dbReference type="Gene3D" id="1.10.640.10">
    <property type="entry name" value="Haem peroxidase domain superfamily, animal type"/>
    <property type="match status" value="1"/>
</dbReference>
<evidence type="ECO:0000256" key="3">
    <source>
        <dbReference type="ARBA" id="ARBA00022559"/>
    </source>
</evidence>
<comment type="catalytic activity">
    <reaction evidence="1">
        <text>2 a phenolic donor + H2O2 = 2 a phenolic radical donor + 2 H2O</text>
        <dbReference type="Rhea" id="RHEA:56136"/>
        <dbReference type="ChEBI" id="CHEBI:15377"/>
        <dbReference type="ChEBI" id="CHEBI:16240"/>
        <dbReference type="ChEBI" id="CHEBI:139520"/>
        <dbReference type="ChEBI" id="CHEBI:139521"/>
        <dbReference type="EC" id="1.11.1.7"/>
    </reaction>
</comment>
<dbReference type="FunFam" id="1.10.640.10:FF:000007">
    <property type="entry name" value="Peroxidase mlt-7"/>
    <property type="match status" value="1"/>
</dbReference>
<name>A0A9P1IAX5_9PELO</name>
<keyword evidence="8 10" id="KW-0408">Iron</keyword>
<feature type="binding site" description="axial binding residue" evidence="10">
    <location>
        <position position="681"/>
    </location>
    <ligand>
        <name>heme b</name>
        <dbReference type="ChEBI" id="CHEBI:60344"/>
    </ligand>
    <ligandPart>
        <name>Fe</name>
        <dbReference type="ChEBI" id="CHEBI:18248"/>
    </ligandPart>
</feature>
<keyword evidence="5 10" id="KW-0479">Metal-binding</keyword>
<gene>
    <name evidence="15" type="ORF">CAMP_LOCUS3935</name>
</gene>